<feature type="domain" description="DUF362" evidence="1">
    <location>
        <begin position="43"/>
        <end position="242"/>
    </location>
</feature>
<evidence type="ECO:0000313" key="3">
    <source>
        <dbReference type="Proteomes" id="UP000037210"/>
    </source>
</evidence>
<accession>A0A0M0BRR8</accession>
<protein>
    <recommendedName>
        <fullName evidence="1">DUF362 domain-containing protein</fullName>
    </recommendedName>
</protein>
<comment type="caution">
    <text evidence="2">The sequence shown here is derived from an EMBL/GenBank/DDBJ whole genome shotgun (WGS) entry which is preliminary data.</text>
</comment>
<name>A0A0M0BRR8_9ARCH</name>
<reference evidence="2 3" key="1">
    <citation type="submission" date="2015-06" db="EMBL/GenBank/DDBJ databases">
        <title>New insights into the roles of widespread benthic archaea in carbon and nitrogen cycling.</title>
        <authorList>
            <person name="Lazar C.S."/>
            <person name="Baker B.J."/>
            <person name="Seitz K.W."/>
            <person name="Hyde A.S."/>
            <person name="Dick G.J."/>
            <person name="Hinrichs K.-U."/>
            <person name="Teske A.P."/>
        </authorList>
    </citation>
    <scope>NUCLEOTIDE SEQUENCE [LARGE SCALE GENOMIC DNA]</scope>
    <source>
        <strain evidence="2">DG-45</strain>
    </source>
</reference>
<evidence type="ECO:0000259" key="1">
    <source>
        <dbReference type="Pfam" id="PF04015"/>
    </source>
</evidence>
<dbReference type="AlphaFoldDB" id="A0A0M0BRR8"/>
<sequence>MSVAPGKPVVAVVRSEGHYEGTREALSLLEDRIVDSIRGKRRVLVKPNFVSTLRQLAATHVDSVRAVLDTVSECYHGRIVLGEGPAIGSLDDGISNFGYGELEDEYGVDVVDLNQDDYLELEGVDSRLEPLKLRVSRAVLDSDYLISVAKPKTHDCVVVTLSIKNVVVGALVGKKEKDKIHQGTKAINVNIAKLAEKCMPNLAVIDGYVGMEGAGPVSGDPVRLGVSAASLHPVSLDSVMAKIMGFEPSDIGYLHYLDEWGVGEADIDGIEVIGESPDDVRRRFKPHPGYADQLKWR</sequence>
<evidence type="ECO:0000313" key="2">
    <source>
        <dbReference type="EMBL" id="KON31287.1"/>
    </source>
</evidence>
<dbReference type="EMBL" id="LFWZ01000008">
    <property type="protein sequence ID" value="KON31287.1"/>
    <property type="molecule type" value="Genomic_DNA"/>
</dbReference>
<dbReference type="InterPro" id="IPR007160">
    <property type="entry name" value="DUF362"/>
</dbReference>
<dbReference type="Pfam" id="PF04015">
    <property type="entry name" value="DUF362"/>
    <property type="match status" value="1"/>
</dbReference>
<gene>
    <name evidence="2" type="ORF">AC482_01325</name>
</gene>
<proteinExistence type="predicted"/>
<dbReference type="Proteomes" id="UP000037210">
    <property type="component" value="Unassembled WGS sequence"/>
</dbReference>
<organism evidence="2 3">
    <name type="scientific">miscellaneous Crenarchaeota group-15 archaeon DG-45</name>
    <dbReference type="NCBI Taxonomy" id="1685127"/>
    <lineage>
        <taxon>Archaea</taxon>
        <taxon>Candidatus Bathyarchaeota</taxon>
        <taxon>MCG-15</taxon>
    </lineage>
</organism>